<dbReference type="PROSITE" id="PS50056">
    <property type="entry name" value="TYR_PHOSPHATASE_2"/>
    <property type="match status" value="1"/>
</dbReference>
<sequence length="357" mass="39977">MYVHCKEGTGRSVAVTLCWLVAAREMDSLAAQEYLSGKRHVRKVALLASRWMECCQGEGKKLWILSDQKLRVENVNALLDIHMANFERYMIEKMKLARSHSFYHAKGLGLFAVPCQSIAKLYTANVGHLKGAAQVRHKRARRYSRKARCMLERRGKEKEFKDVTGVMEGVQSYFDRDVSSCCTALSVDGTRSYGRNRRRVCRLYPPLGGDLVHFESHIALTTPTKSPQVLADLGTRNSRTLCCVPTASVAQAAAQVAAQVVAQVFFFLTWPLTYLSQRQKYWTLVDSHVLLGAASTAFLPHVDAPAACGVDAVVNLRDEYACPMEQYKRHHIQQLQLPTVDHFSPSLEALTAAVAFI</sequence>
<dbReference type="Proteomes" id="UP001162060">
    <property type="component" value="Unassembled WGS sequence"/>
</dbReference>
<protein>
    <recommendedName>
        <fullName evidence="1">Tyrosine specific protein phosphatases domain-containing protein</fullName>
    </recommendedName>
</protein>
<organism evidence="2 3">
    <name type="scientific">Peronospora matthiolae</name>
    <dbReference type="NCBI Taxonomy" id="2874970"/>
    <lineage>
        <taxon>Eukaryota</taxon>
        <taxon>Sar</taxon>
        <taxon>Stramenopiles</taxon>
        <taxon>Oomycota</taxon>
        <taxon>Peronosporomycetes</taxon>
        <taxon>Peronosporales</taxon>
        <taxon>Peronosporaceae</taxon>
        <taxon>Peronospora</taxon>
    </lineage>
</organism>
<dbReference type="AlphaFoldDB" id="A0AAV1UD48"/>
<dbReference type="EMBL" id="CAKLBY020000173">
    <property type="protein sequence ID" value="CAK7931275.1"/>
    <property type="molecule type" value="Genomic_DNA"/>
</dbReference>
<dbReference type="PANTHER" id="PTHR46274:SF6">
    <property type="entry name" value="TYR_PHOSPHATASE_2 DOMAIN-CONTAINING PROTEIN"/>
    <property type="match status" value="1"/>
</dbReference>
<evidence type="ECO:0000313" key="3">
    <source>
        <dbReference type="Proteomes" id="UP001162060"/>
    </source>
</evidence>
<accession>A0AAV1UD48</accession>
<reference evidence="2" key="1">
    <citation type="submission" date="2024-01" db="EMBL/GenBank/DDBJ databases">
        <authorList>
            <person name="Webb A."/>
        </authorList>
    </citation>
    <scope>NUCLEOTIDE SEQUENCE</scope>
    <source>
        <strain evidence="2">Pm1</strain>
    </source>
</reference>
<dbReference type="InterPro" id="IPR000387">
    <property type="entry name" value="Tyr_Pase_dom"/>
</dbReference>
<feature type="domain" description="Tyrosine specific protein phosphatases" evidence="1">
    <location>
        <begin position="1"/>
        <end position="39"/>
    </location>
</feature>
<dbReference type="InterPro" id="IPR029021">
    <property type="entry name" value="Prot-tyrosine_phosphatase-like"/>
</dbReference>
<proteinExistence type="predicted"/>
<dbReference type="Gene3D" id="3.90.190.10">
    <property type="entry name" value="Protein tyrosine phosphatase superfamily"/>
    <property type="match status" value="2"/>
</dbReference>
<gene>
    <name evidence="2" type="ORF">PM001_LOCUS16425</name>
</gene>
<dbReference type="PANTHER" id="PTHR46274">
    <property type="entry name" value="PHOSPHATIDYLINOSITOL PHOSPHATASE"/>
    <property type="match status" value="1"/>
</dbReference>
<dbReference type="SUPFAM" id="SSF52799">
    <property type="entry name" value="(Phosphotyrosine protein) phosphatases II"/>
    <property type="match status" value="2"/>
</dbReference>
<evidence type="ECO:0000313" key="2">
    <source>
        <dbReference type="EMBL" id="CAK7931275.1"/>
    </source>
</evidence>
<comment type="caution">
    <text evidence="2">The sequence shown here is derived from an EMBL/GenBank/DDBJ whole genome shotgun (WGS) entry which is preliminary data.</text>
</comment>
<name>A0AAV1UD48_9STRA</name>
<evidence type="ECO:0000259" key="1">
    <source>
        <dbReference type="PROSITE" id="PS50056"/>
    </source>
</evidence>